<keyword evidence="5" id="KW-1185">Reference proteome</keyword>
<sequence length="160" mass="18540">MYIDGKKKILFVIGMDQKIEGLIKENIKMDPEDFLILQCFQPVISPFGDLMRDIILSVYQENVDEIIVAVSENNHNNLEAIVKKINENKEIQNKIQIFDYLFKHCKPEYPADSIMEWLEGSGTFKDNVYTSVNVIQNHPLIPSHVKVRELFINKAEPAFL</sequence>
<dbReference type="AlphaFoldDB" id="A0A4V3ATS0"/>
<dbReference type="GO" id="GO:0004089">
    <property type="term" value="F:carbonate dehydratase activity"/>
    <property type="evidence" value="ECO:0007669"/>
    <property type="project" value="InterPro"/>
</dbReference>
<dbReference type="Gene3D" id="3.40.1050.10">
    <property type="entry name" value="Carbonic anhydrase"/>
    <property type="match status" value="1"/>
</dbReference>
<dbReference type="InterPro" id="IPR001765">
    <property type="entry name" value="Carbonic_anhydrase"/>
</dbReference>
<organism evidence="3 4">
    <name type="scientific">Bacillus salipaludis</name>
    <dbReference type="NCBI Taxonomy" id="2547811"/>
    <lineage>
        <taxon>Bacteria</taxon>
        <taxon>Bacillati</taxon>
        <taxon>Bacillota</taxon>
        <taxon>Bacilli</taxon>
        <taxon>Bacillales</taxon>
        <taxon>Bacillaceae</taxon>
        <taxon>Bacillus</taxon>
    </lineage>
</organism>
<evidence type="ECO:0000313" key="3">
    <source>
        <dbReference type="EMBL" id="TDK61373.1"/>
    </source>
</evidence>
<proteinExistence type="inferred from homology"/>
<comment type="similarity">
    <text evidence="1">Belongs to the beta-class carbonic anhydrase family.</text>
</comment>
<evidence type="ECO:0000313" key="5">
    <source>
        <dbReference type="Proteomes" id="UP001178888"/>
    </source>
</evidence>
<dbReference type="Proteomes" id="UP000295132">
    <property type="component" value="Unassembled WGS sequence"/>
</dbReference>
<dbReference type="EMBL" id="JAVGVR010000001">
    <property type="protein sequence ID" value="MDQ6600024.1"/>
    <property type="molecule type" value="Genomic_DNA"/>
</dbReference>
<protein>
    <submittedName>
        <fullName evidence="3">Carbonic anhydrase</fullName>
    </submittedName>
</protein>
<accession>A0A4V3ATS0</accession>
<reference evidence="3 4" key="1">
    <citation type="submission" date="2019-03" db="EMBL/GenBank/DDBJ databases">
        <title>Bacillus niacini sp. nov. a Nicotinate-Metabolizing Mesophile Isolated from Soil.</title>
        <authorList>
            <person name="Zhang G."/>
        </authorList>
    </citation>
    <scope>NUCLEOTIDE SEQUENCE [LARGE SCALE GENOMIC DNA]</scope>
    <source>
        <strain evidence="3 4">WN066</strain>
    </source>
</reference>
<comment type="caution">
    <text evidence="3">The sequence shown here is derived from an EMBL/GenBank/DDBJ whole genome shotgun (WGS) entry which is preliminary data.</text>
</comment>
<gene>
    <name evidence="3" type="ORF">E2K98_10755</name>
    <name evidence="2" type="ORF">RCG21_27395</name>
</gene>
<dbReference type="Proteomes" id="UP001178888">
    <property type="component" value="Unassembled WGS sequence"/>
</dbReference>
<evidence type="ECO:0000313" key="4">
    <source>
        <dbReference type="Proteomes" id="UP000295132"/>
    </source>
</evidence>
<evidence type="ECO:0000313" key="2">
    <source>
        <dbReference type="EMBL" id="MDQ6600024.1"/>
    </source>
</evidence>
<dbReference type="GO" id="GO:0008270">
    <property type="term" value="F:zinc ion binding"/>
    <property type="evidence" value="ECO:0007669"/>
    <property type="project" value="InterPro"/>
</dbReference>
<dbReference type="InterPro" id="IPR036874">
    <property type="entry name" value="Carbonic_anhydrase_sf"/>
</dbReference>
<reference evidence="2" key="2">
    <citation type="submission" date="2023-08" db="EMBL/GenBank/DDBJ databases">
        <title>Nitrogen cycling bacteria in agricultural field soils.</title>
        <authorList>
            <person name="Jang J."/>
        </authorList>
    </citation>
    <scope>NUCLEOTIDE SEQUENCE</scope>
    <source>
        <strain evidence="2">PS3-36</strain>
    </source>
</reference>
<dbReference type="RefSeq" id="WP_133334250.1">
    <property type="nucleotide sequence ID" value="NZ_JAVGVR010000001.1"/>
</dbReference>
<dbReference type="PANTHER" id="PTHR43175:SF1">
    <property type="entry name" value="CARBONIC ANHYDRASE-LIKE PROTEIN YBCF-RELATED"/>
    <property type="match status" value="1"/>
</dbReference>
<dbReference type="EMBL" id="SMYO01000005">
    <property type="protein sequence ID" value="TDK61373.1"/>
    <property type="molecule type" value="Genomic_DNA"/>
</dbReference>
<name>A0A4V3ATS0_9BACI</name>
<evidence type="ECO:0000256" key="1">
    <source>
        <dbReference type="ARBA" id="ARBA00006217"/>
    </source>
</evidence>
<dbReference type="PANTHER" id="PTHR43175">
    <property type="entry name" value="CARBONIC ANHYDRASE"/>
    <property type="match status" value="1"/>
</dbReference>
<dbReference type="SUPFAM" id="SSF53056">
    <property type="entry name" value="beta-carbonic anhydrase, cab"/>
    <property type="match status" value="1"/>
</dbReference>